<proteinExistence type="predicted"/>
<accession>A0AAD9V0U0</accession>
<protein>
    <submittedName>
        <fullName evidence="1">Uncharacterized protein</fullName>
    </submittedName>
</protein>
<sequence length="174" mass="19407">MSSKTILLGLSIFRCGSERSVHGRPSWELAPYDRESERTKDFTAWCRDASTECCFNERAGECGVVRFTSQFFVLDKSKSIPIRIGGQTAWEAVRNDFIENKEKIASKDYELHVKLIETTLLGRKRKVPSSCTATTTTPCKTGQAISSASVVEDADFAPSTKKSKECLIIVKLKD</sequence>
<dbReference type="EMBL" id="JARQWQ010000054">
    <property type="protein sequence ID" value="KAK2556640.1"/>
    <property type="molecule type" value="Genomic_DNA"/>
</dbReference>
<dbReference type="AlphaFoldDB" id="A0AAD9V0U0"/>
<reference evidence="1" key="1">
    <citation type="journal article" date="2023" name="G3 (Bethesda)">
        <title>Whole genome assembly and annotation of the endangered Caribbean coral Acropora cervicornis.</title>
        <authorList>
            <person name="Selwyn J.D."/>
            <person name="Vollmer S.V."/>
        </authorList>
    </citation>
    <scope>NUCLEOTIDE SEQUENCE</scope>
    <source>
        <strain evidence="1">K2</strain>
    </source>
</reference>
<name>A0AAD9V0U0_ACRCE</name>
<keyword evidence="2" id="KW-1185">Reference proteome</keyword>
<evidence type="ECO:0000313" key="2">
    <source>
        <dbReference type="Proteomes" id="UP001249851"/>
    </source>
</evidence>
<gene>
    <name evidence="1" type="ORF">P5673_021189</name>
</gene>
<evidence type="ECO:0000313" key="1">
    <source>
        <dbReference type="EMBL" id="KAK2556640.1"/>
    </source>
</evidence>
<comment type="caution">
    <text evidence="1">The sequence shown here is derived from an EMBL/GenBank/DDBJ whole genome shotgun (WGS) entry which is preliminary data.</text>
</comment>
<organism evidence="1 2">
    <name type="scientific">Acropora cervicornis</name>
    <name type="common">Staghorn coral</name>
    <dbReference type="NCBI Taxonomy" id="6130"/>
    <lineage>
        <taxon>Eukaryota</taxon>
        <taxon>Metazoa</taxon>
        <taxon>Cnidaria</taxon>
        <taxon>Anthozoa</taxon>
        <taxon>Hexacorallia</taxon>
        <taxon>Scleractinia</taxon>
        <taxon>Astrocoeniina</taxon>
        <taxon>Acroporidae</taxon>
        <taxon>Acropora</taxon>
    </lineage>
</organism>
<dbReference type="Proteomes" id="UP001249851">
    <property type="component" value="Unassembled WGS sequence"/>
</dbReference>
<reference evidence="1" key="2">
    <citation type="journal article" date="2023" name="Science">
        <title>Genomic signatures of disease resistance in endangered staghorn corals.</title>
        <authorList>
            <person name="Vollmer S.V."/>
            <person name="Selwyn J.D."/>
            <person name="Despard B.A."/>
            <person name="Roesel C.L."/>
        </authorList>
    </citation>
    <scope>NUCLEOTIDE SEQUENCE</scope>
    <source>
        <strain evidence="1">K2</strain>
    </source>
</reference>